<sequence length="129" mass="14677">MSLRPSGATSVGRSERSFRASFCVVSPWKRERPRSVALASRSGLRERPQWVALRGRSERSLRASFCVVSPWKRERPRRVAPGCVSQRLHGVAPVRSLWCAAHPLIVLNTSFELQMHPNASKNFMWYSNT</sequence>
<proteinExistence type="predicted"/>
<accession>A0ABQ7E767</accession>
<keyword evidence="2" id="KW-1185">Reference proteome</keyword>
<dbReference type="Proteomes" id="UP000266723">
    <property type="component" value="Unassembled WGS sequence"/>
</dbReference>
<gene>
    <name evidence="1" type="ORF">DY000_02025478</name>
</gene>
<organism evidence="1 2">
    <name type="scientific">Brassica cretica</name>
    <name type="common">Mustard</name>
    <dbReference type="NCBI Taxonomy" id="69181"/>
    <lineage>
        <taxon>Eukaryota</taxon>
        <taxon>Viridiplantae</taxon>
        <taxon>Streptophyta</taxon>
        <taxon>Embryophyta</taxon>
        <taxon>Tracheophyta</taxon>
        <taxon>Spermatophyta</taxon>
        <taxon>Magnoliopsida</taxon>
        <taxon>eudicotyledons</taxon>
        <taxon>Gunneridae</taxon>
        <taxon>Pentapetalae</taxon>
        <taxon>rosids</taxon>
        <taxon>malvids</taxon>
        <taxon>Brassicales</taxon>
        <taxon>Brassicaceae</taxon>
        <taxon>Brassiceae</taxon>
        <taxon>Brassica</taxon>
    </lineage>
</organism>
<comment type="caution">
    <text evidence="1">The sequence shown here is derived from an EMBL/GenBank/DDBJ whole genome shotgun (WGS) entry which is preliminary data.</text>
</comment>
<reference evidence="1 2" key="1">
    <citation type="journal article" date="2020" name="BMC Genomics">
        <title>Intraspecific diversification of the crop wild relative Brassica cretica Lam. using demographic model selection.</title>
        <authorList>
            <person name="Kioukis A."/>
            <person name="Michalopoulou V.A."/>
            <person name="Briers L."/>
            <person name="Pirintsos S."/>
            <person name="Studholme D.J."/>
            <person name="Pavlidis P."/>
            <person name="Sarris P.F."/>
        </authorList>
    </citation>
    <scope>NUCLEOTIDE SEQUENCE [LARGE SCALE GENOMIC DNA]</scope>
    <source>
        <strain evidence="2">cv. PFS-1207/04</strain>
    </source>
</reference>
<dbReference type="EMBL" id="QGKV02000299">
    <property type="protein sequence ID" value="KAF3592511.1"/>
    <property type="molecule type" value="Genomic_DNA"/>
</dbReference>
<name>A0ABQ7E767_BRACR</name>
<evidence type="ECO:0000313" key="2">
    <source>
        <dbReference type="Proteomes" id="UP000266723"/>
    </source>
</evidence>
<protein>
    <submittedName>
        <fullName evidence="1">Uncharacterized protein</fullName>
    </submittedName>
</protein>
<evidence type="ECO:0000313" key="1">
    <source>
        <dbReference type="EMBL" id="KAF3592511.1"/>
    </source>
</evidence>